<feature type="compositionally biased region" description="Acidic residues" evidence="3">
    <location>
        <begin position="1373"/>
        <end position="1382"/>
    </location>
</feature>
<dbReference type="GeneID" id="37023880"/>
<dbReference type="GO" id="GO:0006355">
    <property type="term" value="P:regulation of DNA-templated transcription"/>
    <property type="evidence" value="ECO:0007669"/>
    <property type="project" value="InterPro"/>
</dbReference>
<keyword evidence="5" id="KW-1185">Reference proteome</keyword>
<dbReference type="EMBL" id="KZ819602">
    <property type="protein sequence ID" value="PWN38442.1"/>
    <property type="molecule type" value="Genomic_DNA"/>
</dbReference>
<feature type="region of interest" description="Disordered" evidence="3">
    <location>
        <begin position="1173"/>
        <end position="1198"/>
    </location>
</feature>
<protein>
    <submittedName>
        <fullName evidence="4">Protein prenylyltransferase</fullName>
    </submittedName>
</protein>
<feature type="region of interest" description="Disordered" evidence="3">
    <location>
        <begin position="1148"/>
        <end position="1167"/>
    </location>
</feature>
<feature type="region of interest" description="Disordered" evidence="3">
    <location>
        <begin position="1211"/>
        <end position="1382"/>
    </location>
</feature>
<feature type="compositionally biased region" description="Acidic residues" evidence="3">
    <location>
        <begin position="1344"/>
        <end position="1354"/>
    </location>
</feature>
<dbReference type="RefSeq" id="XP_025358744.1">
    <property type="nucleotide sequence ID" value="XM_025502099.1"/>
</dbReference>
<dbReference type="GO" id="GO:0006368">
    <property type="term" value="P:transcription elongation by RNA polymerase II"/>
    <property type="evidence" value="ECO:0007669"/>
    <property type="project" value="TreeGrafter"/>
</dbReference>
<dbReference type="GO" id="GO:0016593">
    <property type="term" value="C:Cdc73/Paf1 complex"/>
    <property type="evidence" value="ECO:0007669"/>
    <property type="project" value="TreeGrafter"/>
</dbReference>
<feature type="compositionally biased region" description="Acidic residues" evidence="3">
    <location>
        <begin position="1241"/>
        <end position="1279"/>
    </location>
</feature>
<evidence type="ECO:0000313" key="4">
    <source>
        <dbReference type="EMBL" id="PWN38442.1"/>
    </source>
</evidence>
<keyword evidence="4" id="KW-0808">Transferase</keyword>
<keyword evidence="2" id="KW-0802">TPR repeat</keyword>
<keyword evidence="1" id="KW-0677">Repeat</keyword>
<dbReference type="Gene3D" id="1.25.40.10">
    <property type="entry name" value="Tetratricopeptide repeat domain"/>
    <property type="match status" value="3"/>
</dbReference>
<dbReference type="STRING" id="1280837.A0A316VLG8"/>
<evidence type="ECO:0000256" key="2">
    <source>
        <dbReference type="ARBA" id="ARBA00022803"/>
    </source>
</evidence>
<gene>
    <name evidence="4" type="ORF">FA14DRAFT_27049</name>
</gene>
<sequence length="1382" mass="151723">MYLARVLPVPVGDEVVELSLDDLPSDIEDYVQVLREERCSASFWLKLASECGARKRLQDCEAVLLSAIQTLTTVPPPDMHHYRSQQAIAEEIAPFHAMLSTLQLGKARQLPKMLIRDAKYQNLTLSQPGIQPKDQWISAAAMHSNAIAFPPPPTKGSDPSRQPVSLRSNMSLGRAIYLLAAGKTDDALKTFDVVLQRQSRNPIALLGKACCLLRKRTYVASLKLYQEVLAISIAQTASAAGESAIVGPDGELVESQAHKWLGPDPRIGIGLCLHGMGRINEAQRAWARAAVVNPSNPSSHLLLGLSKTNMAKQMSAIDAATLASYDGSESAARAALYKEGIAHIQTSWKLDNKSAMAAAALAEHFCVRATDLGMTDKVKAEQEFERALKLAEHAIQYADNLAAVNQARLTFARTAHLYSYLDETSTATIELRAQAQRYYSRVAEDLGRTTSNLDSTSLNQGHALAVLGLTQLQASRGEILGAMNTAETILARPASVSSACIELSLFAASLRAHSHPGATAVERISDRQRARLILERTMRSIGACALLSGVEDDLDDGLKVVDELISQTEGTTPSSATEAADLAFARTALAKENLGMESLRDLARLAEDESNFIQLADLFRDVNSGTPDFLRSAGALLSALKAIRRRKQDVGQDGLESAVDAGERESLALRLRANLGATLAIRGIEYLGEDPSYITNAITQLQETLNLAAKAVSTNNLDAEKTVTLFNLGRTLEASLNLEDAQKAYEAVLATHPEYVDAKVRLALLTVCKPQARGNREATHLGNTLLKEALSSDPGNLDTRSAYVCFLAGDLPASPNPPQWNGIKETIAQVFMGPKSEQAVRIFGSEEVAKRVGDEARHDAFTLASLAWAYYNLGHSVQSGKPNSAEEKQRALLRCSDLLDKALTEDSRCAFAVQGMAVLSAEGTLIDLSSPEGVPDIDSKRKRGAEDAINMLTKLREVNDDASVHICTGHAYMVREDYERALRSYELAARRSRVQEVDEENAAASSLLSAKPSLLQYLARASFLLGMQNKSYVMLKSSIEYLQQALKQLQERASSGAMMEGKFVRYNIAVTRHKVLQMLFDLPLEERQLNILQEAADGIAEAQETFKELLPDAQAKRLHHVGAEVVEQRILYGESSLKRSAQKNIEEQKAYEDRVQSERDAIAARQRERQEAVERELMEREAQRRQHAEEIEEERKRRNEEIRAWEYVEVEEAKKKSSGPRSTANGSRKKKSKGRRKMDEGGSEIESEDDDRGSLLDSDDGMVVDDDAEVEQGEFSDEEVLGKVVDSGEEDEGNGEANGDRRAKLRDLSRKRAGANGEKKKKSRSSAAKSEKRSRKSRPRVGSEDEGGDEDGDEDSRPSKKPKKGRMRRAVEEDLIESEEEV</sequence>
<feature type="compositionally biased region" description="Basic and acidic residues" evidence="3">
    <location>
        <begin position="1298"/>
        <end position="1310"/>
    </location>
</feature>
<dbReference type="PANTHER" id="PTHR14027:SF2">
    <property type="entry name" value="RNA POLYMERASE-ASSOCIATED PROTEIN CTR9 HOMOLOG"/>
    <property type="match status" value="1"/>
</dbReference>
<dbReference type="GO" id="GO:0000993">
    <property type="term" value="F:RNA polymerase II complex binding"/>
    <property type="evidence" value="ECO:0007669"/>
    <property type="project" value="TreeGrafter"/>
</dbReference>
<feature type="compositionally biased region" description="Basic residues" evidence="3">
    <location>
        <begin position="1359"/>
        <end position="1368"/>
    </location>
</feature>
<evidence type="ECO:0000256" key="3">
    <source>
        <dbReference type="SAM" id="MobiDB-lite"/>
    </source>
</evidence>
<dbReference type="InterPro" id="IPR011990">
    <property type="entry name" value="TPR-like_helical_dom_sf"/>
</dbReference>
<dbReference type="GO" id="GO:0016740">
    <property type="term" value="F:transferase activity"/>
    <property type="evidence" value="ECO:0007669"/>
    <property type="project" value="UniProtKB-KW"/>
</dbReference>
<dbReference type="InParanoid" id="A0A316VLG8"/>
<proteinExistence type="predicted"/>
<dbReference type="Proteomes" id="UP000245771">
    <property type="component" value="Unassembled WGS sequence"/>
</dbReference>
<accession>A0A316VLG8</accession>
<name>A0A316VLG8_9BASI</name>
<dbReference type="InterPro" id="IPR019734">
    <property type="entry name" value="TPR_rpt"/>
</dbReference>
<dbReference type="FunCoup" id="A0A316VLG8">
    <property type="interactions" value="480"/>
</dbReference>
<reference evidence="4 5" key="1">
    <citation type="journal article" date="2018" name="Mol. Biol. Evol.">
        <title>Broad Genomic Sampling Reveals a Smut Pathogenic Ancestry of the Fungal Clade Ustilaginomycotina.</title>
        <authorList>
            <person name="Kijpornyongpan T."/>
            <person name="Mondo S.J."/>
            <person name="Barry K."/>
            <person name="Sandor L."/>
            <person name="Lee J."/>
            <person name="Lipzen A."/>
            <person name="Pangilinan J."/>
            <person name="LaButti K."/>
            <person name="Hainaut M."/>
            <person name="Henrissat B."/>
            <person name="Grigoriev I.V."/>
            <person name="Spatafora J.W."/>
            <person name="Aime M.C."/>
        </authorList>
    </citation>
    <scope>NUCLEOTIDE SEQUENCE [LARGE SCALE GENOMIC DNA]</scope>
    <source>
        <strain evidence="4 5">MCA 3882</strain>
    </source>
</reference>
<dbReference type="SUPFAM" id="SSF48452">
    <property type="entry name" value="TPR-like"/>
    <property type="match status" value="2"/>
</dbReference>
<evidence type="ECO:0000313" key="5">
    <source>
        <dbReference type="Proteomes" id="UP000245771"/>
    </source>
</evidence>
<dbReference type="PANTHER" id="PTHR14027">
    <property type="entry name" value="RNA POLYMERASE-ASSOCIATED PROTEIN CTR9"/>
    <property type="match status" value="1"/>
</dbReference>
<dbReference type="SMART" id="SM00028">
    <property type="entry name" value="TPR"/>
    <property type="match status" value="6"/>
</dbReference>
<dbReference type="InterPro" id="IPR031101">
    <property type="entry name" value="Ctr9"/>
</dbReference>
<feature type="compositionally biased region" description="Basic residues" evidence="3">
    <location>
        <begin position="1311"/>
        <end position="1324"/>
    </location>
</feature>
<evidence type="ECO:0000256" key="1">
    <source>
        <dbReference type="ARBA" id="ARBA00022737"/>
    </source>
</evidence>
<dbReference type="Pfam" id="PF13432">
    <property type="entry name" value="TPR_16"/>
    <property type="match status" value="2"/>
</dbReference>
<feature type="compositionally biased region" description="Basic residues" evidence="3">
    <location>
        <begin position="1227"/>
        <end position="1236"/>
    </location>
</feature>
<organism evidence="4 5">
    <name type="scientific">Meira miltonrushii</name>
    <dbReference type="NCBI Taxonomy" id="1280837"/>
    <lineage>
        <taxon>Eukaryota</taxon>
        <taxon>Fungi</taxon>
        <taxon>Dikarya</taxon>
        <taxon>Basidiomycota</taxon>
        <taxon>Ustilaginomycotina</taxon>
        <taxon>Exobasidiomycetes</taxon>
        <taxon>Exobasidiales</taxon>
        <taxon>Brachybasidiaceae</taxon>
        <taxon>Meira</taxon>
    </lineage>
</organism>
<dbReference type="OrthoDB" id="343875at2759"/>